<evidence type="ECO:0000313" key="3">
    <source>
        <dbReference type="Proteomes" id="UP000664169"/>
    </source>
</evidence>
<dbReference type="Proteomes" id="UP000664169">
    <property type="component" value="Unassembled WGS sequence"/>
</dbReference>
<name>A0A8H3IE99_9LECA</name>
<dbReference type="CDD" id="cd00138">
    <property type="entry name" value="PLDc_SF"/>
    <property type="match status" value="1"/>
</dbReference>
<dbReference type="PANTHER" id="PTHR21248:SF11">
    <property type="entry name" value="PLD PHOSPHODIESTERASE DOMAIN-CONTAINING PROTEIN"/>
    <property type="match status" value="1"/>
</dbReference>
<dbReference type="GO" id="GO:0032049">
    <property type="term" value="P:cardiolipin biosynthetic process"/>
    <property type="evidence" value="ECO:0007669"/>
    <property type="project" value="UniProtKB-ARBA"/>
</dbReference>
<evidence type="ECO:0000313" key="2">
    <source>
        <dbReference type="EMBL" id="CAF9917605.1"/>
    </source>
</evidence>
<dbReference type="InterPro" id="IPR001736">
    <property type="entry name" value="PLipase_D/transphosphatidylase"/>
</dbReference>
<dbReference type="Pfam" id="PF13091">
    <property type="entry name" value="PLDc_2"/>
    <property type="match status" value="1"/>
</dbReference>
<protein>
    <recommendedName>
        <fullName evidence="1">PLD phosphodiesterase domain-containing protein</fullName>
    </recommendedName>
</protein>
<dbReference type="OrthoDB" id="2958217at2759"/>
<dbReference type="PROSITE" id="PS50035">
    <property type="entry name" value="PLD"/>
    <property type="match status" value="2"/>
</dbReference>
<reference evidence="2" key="1">
    <citation type="submission" date="2021-03" db="EMBL/GenBank/DDBJ databases">
        <authorList>
            <person name="Tagirdzhanova G."/>
        </authorList>
    </citation>
    <scope>NUCLEOTIDE SEQUENCE</scope>
</reference>
<dbReference type="PANTHER" id="PTHR21248">
    <property type="entry name" value="CARDIOLIPIN SYNTHASE"/>
    <property type="match status" value="1"/>
</dbReference>
<proteinExistence type="predicted"/>
<dbReference type="GO" id="GO:0030572">
    <property type="term" value="F:phosphatidyltransferase activity"/>
    <property type="evidence" value="ECO:0007669"/>
    <property type="project" value="UniProtKB-ARBA"/>
</dbReference>
<feature type="domain" description="PLD phosphodiesterase" evidence="1">
    <location>
        <begin position="143"/>
        <end position="170"/>
    </location>
</feature>
<sequence length="470" mass="52206">MLGDESSSLLNKSFHDLTSDSTIEDFCIGTGHTIFEATLLPAILSAQYEIVLATCFWAPGPTLESLNLALKQLSTRVIASSSQRKIKVNICLSSRSLFQKLFHTASKHGYTYPPDSWKSKLGLPSPEKIPGLQLTIKSLFFRPFSVLHSKYLIIDRRDVWLPSCNVSWEEWYECCVHLRGQVVNHVFAFWLDVWSSPDEAFDTVPQTSSTSDIPLQATYPEPHSSHKTSFTTSPIIPTTLLPHPHNASIRHSLWFLPPRLTPPPQTPLNTTLLHLFNHAQKSITILTPNFTSPPVYIALLTAISRGVNIHLITNRRMMILEQLLTSGSITERWLWRLKRAYKGLLLPRQQQSPSNEASALESARPGIGSLRIDIFSPPTGTSGAASAQVTREDLEAGLVGQAAAAAATTKVHIKLTMIDDEIVVLGSGNMDRASWYTSQELGVMLRGGDVVRRMWSDVQAGLEGCLERYV</sequence>
<dbReference type="EMBL" id="CAJPDQ010000012">
    <property type="protein sequence ID" value="CAF9917605.1"/>
    <property type="molecule type" value="Genomic_DNA"/>
</dbReference>
<dbReference type="AlphaFoldDB" id="A0A8H3IE99"/>
<feature type="domain" description="PLD phosphodiesterase" evidence="1">
    <location>
        <begin position="407"/>
        <end position="434"/>
    </location>
</feature>
<gene>
    <name evidence="2" type="ORF">GOMPHAMPRED_001322</name>
</gene>
<evidence type="ECO:0000259" key="1">
    <source>
        <dbReference type="PROSITE" id="PS50035"/>
    </source>
</evidence>
<dbReference type="InterPro" id="IPR025202">
    <property type="entry name" value="PLD-like_dom"/>
</dbReference>
<dbReference type="SUPFAM" id="SSF56024">
    <property type="entry name" value="Phospholipase D/nuclease"/>
    <property type="match status" value="2"/>
</dbReference>
<dbReference type="Gene3D" id="3.30.870.10">
    <property type="entry name" value="Endonuclease Chain A"/>
    <property type="match status" value="2"/>
</dbReference>
<comment type="caution">
    <text evidence="2">The sequence shown here is derived from an EMBL/GenBank/DDBJ whole genome shotgun (WGS) entry which is preliminary data.</text>
</comment>
<accession>A0A8H3IE99</accession>
<keyword evidence="3" id="KW-1185">Reference proteome</keyword>
<organism evidence="2 3">
    <name type="scientific">Gomphillus americanus</name>
    <dbReference type="NCBI Taxonomy" id="1940652"/>
    <lineage>
        <taxon>Eukaryota</taxon>
        <taxon>Fungi</taxon>
        <taxon>Dikarya</taxon>
        <taxon>Ascomycota</taxon>
        <taxon>Pezizomycotina</taxon>
        <taxon>Lecanoromycetes</taxon>
        <taxon>OSLEUM clade</taxon>
        <taxon>Ostropomycetidae</taxon>
        <taxon>Ostropales</taxon>
        <taxon>Graphidaceae</taxon>
        <taxon>Gomphilloideae</taxon>
        <taxon>Gomphillus</taxon>
    </lineage>
</organism>